<dbReference type="RefSeq" id="WP_151431013.1">
    <property type="nucleotide sequence ID" value="NZ_JANJZI010000007.1"/>
</dbReference>
<gene>
    <name evidence="4" type="ORF">F8D48_07890</name>
</gene>
<keyword evidence="2" id="KW-0812">Transmembrane</keyword>
<dbReference type="AlphaFoldDB" id="A0A7C8BQP4"/>
<evidence type="ECO:0000256" key="1">
    <source>
        <dbReference type="SAM" id="Coils"/>
    </source>
</evidence>
<dbReference type="Proteomes" id="UP000479639">
    <property type="component" value="Unassembled WGS sequence"/>
</dbReference>
<dbReference type="InterPro" id="IPR038734">
    <property type="entry name" value="YhaN_AAA"/>
</dbReference>
<keyword evidence="2" id="KW-1133">Transmembrane helix</keyword>
<feature type="transmembrane region" description="Helical" evidence="2">
    <location>
        <begin position="337"/>
        <end position="356"/>
    </location>
</feature>
<feature type="transmembrane region" description="Helical" evidence="2">
    <location>
        <begin position="368"/>
        <end position="389"/>
    </location>
</feature>
<dbReference type="PANTHER" id="PTHR41259">
    <property type="entry name" value="DOUBLE-STRAND BREAK REPAIR RAD50 ATPASE, PUTATIVE-RELATED"/>
    <property type="match status" value="1"/>
</dbReference>
<dbReference type="Pfam" id="PF13514">
    <property type="entry name" value="AAA_27"/>
    <property type="match status" value="1"/>
</dbReference>
<sequence>MARTTPFLRYLRIERFGRFHDKTVGPFDEHLNIVYGGNEAGKTTLAAFVGGVLFGWEEARGRRNTYKPAGAERSGSLIFSDGRTLSRTRNVDGIDGDAALVEDIDRDTFRTMFSLNSDELRSLRNTTDTTAKLLTAGSGTSSSPAHALAQVSERLAAFTSRAAGATQSIPQLIALRNELRERQNEAADQADRWRAQDRELHELEPERAAMAERVDESNRLIESLSSARAALEALDGERDKLEQEIERLEGVQAAATSEQRERECGAGASLARLSSNEDRALRDRLDALAAQQARLAHGTDVARANYTSSAAVYEALLETENGRDEQQRLRTDRRIQVAFCVVIPAVLFLLGVPLFIEGRDRGALSYMAIGFLLTVFAALLALGGFALLFRPSKHDTALKERFQDAHWVMVQDKKKLEACQAEERQAQIRLAEELEELGLGAADGSLRQARVLLDEARDARADAALCRQRQQAAAARAAQASVRLAEIRRERAAATARAGLPPEAHLSEVEAELERRLRQRAGLLEAFESMNQRAGELATILSQAEAEGSFDRYKIEVQQVSTRLDEARADFARLLLAKRMLQAAIATWESKQQPEVYAKASRLLSLMTEGRWTAVELSSGGTLLVADAARCTREPVHLSLGTCQQLYLALRIALLTSADNVGRAIPILADDILVNFDDRRRIGAAQALVELARTRQVILFTCHPEVVRVLKKAAKQADCSTVIIDL</sequence>
<organism evidence="4 5">
    <name type="scientific">Adlercreutzia muris</name>
    <dbReference type="NCBI Taxonomy" id="1796610"/>
    <lineage>
        <taxon>Bacteria</taxon>
        <taxon>Bacillati</taxon>
        <taxon>Actinomycetota</taxon>
        <taxon>Coriobacteriia</taxon>
        <taxon>Eggerthellales</taxon>
        <taxon>Eggerthellaceae</taxon>
        <taxon>Adlercreutzia</taxon>
    </lineage>
</organism>
<evidence type="ECO:0000313" key="5">
    <source>
        <dbReference type="Proteomes" id="UP000479639"/>
    </source>
</evidence>
<dbReference type="PANTHER" id="PTHR41259:SF1">
    <property type="entry name" value="DOUBLE-STRAND BREAK REPAIR RAD50 ATPASE, PUTATIVE-RELATED"/>
    <property type="match status" value="1"/>
</dbReference>
<protein>
    <submittedName>
        <fullName evidence="4">AAA family ATPase</fullName>
    </submittedName>
</protein>
<dbReference type="InterPro" id="IPR027417">
    <property type="entry name" value="P-loop_NTPase"/>
</dbReference>
<name>A0A7C8BQP4_9ACTN</name>
<keyword evidence="2" id="KW-0472">Membrane</keyword>
<accession>A0A7C8BQP4</accession>
<feature type="coiled-coil region" evidence="1">
    <location>
        <begin position="224"/>
        <end position="261"/>
    </location>
</feature>
<proteinExistence type="predicted"/>
<comment type="caution">
    <text evidence="4">The sequence shown here is derived from an EMBL/GenBank/DDBJ whole genome shotgun (WGS) entry which is preliminary data.</text>
</comment>
<reference evidence="4 5" key="1">
    <citation type="submission" date="2019-09" db="EMBL/GenBank/DDBJ databases">
        <title>Whole genome shotgun sequencing (WGS) of Ellagibacter isourolithinifaciens DSM 104140(T) and Adlercreutzia muris DSM 29508(T).</title>
        <authorList>
            <person name="Stoll D.A."/>
            <person name="Danylec N."/>
            <person name="Huch M."/>
        </authorList>
    </citation>
    <scope>NUCLEOTIDE SEQUENCE [LARGE SCALE GENOMIC DNA]</scope>
    <source>
        <strain evidence="4 5">DSM 29508</strain>
    </source>
</reference>
<keyword evidence="5" id="KW-1185">Reference proteome</keyword>
<evidence type="ECO:0000259" key="3">
    <source>
        <dbReference type="Pfam" id="PF13514"/>
    </source>
</evidence>
<feature type="domain" description="YhaN AAA" evidence="3">
    <location>
        <begin position="9"/>
        <end position="190"/>
    </location>
</feature>
<evidence type="ECO:0000313" key="4">
    <source>
        <dbReference type="EMBL" id="KAB1645875.1"/>
    </source>
</evidence>
<dbReference type="EMBL" id="WAJS01000022">
    <property type="protein sequence ID" value="KAB1645875.1"/>
    <property type="molecule type" value="Genomic_DNA"/>
</dbReference>
<dbReference type="Gene3D" id="3.40.50.300">
    <property type="entry name" value="P-loop containing nucleotide triphosphate hydrolases"/>
    <property type="match status" value="2"/>
</dbReference>
<keyword evidence="1" id="KW-0175">Coiled coil</keyword>
<dbReference type="SUPFAM" id="SSF52540">
    <property type="entry name" value="P-loop containing nucleoside triphosphate hydrolases"/>
    <property type="match status" value="1"/>
</dbReference>
<evidence type="ECO:0000256" key="2">
    <source>
        <dbReference type="SAM" id="Phobius"/>
    </source>
</evidence>